<evidence type="ECO:0008006" key="6">
    <source>
        <dbReference type="Google" id="ProtNLM"/>
    </source>
</evidence>
<evidence type="ECO:0000256" key="1">
    <source>
        <dbReference type="ARBA" id="ARBA00004556"/>
    </source>
</evidence>
<dbReference type="InParanoid" id="A0A1X7VV22"/>
<name>A0A1X7VV22_AMPQE</name>
<dbReference type="OrthoDB" id="10252102at2759"/>
<reference evidence="4" key="2">
    <citation type="submission" date="2017-05" db="UniProtKB">
        <authorList>
            <consortium name="EnsemblMetazoa"/>
        </authorList>
    </citation>
    <scope>IDENTIFICATION</scope>
</reference>
<evidence type="ECO:0000313" key="5">
    <source>
        <dbReference type="Proteomes" id="UP000007879"/>
    </source>
</evidence>
<dbReference type="Pfam" id="PF04628">
    <property type="entry name" value="Sedlin_N"/>
    <property type="match status" value="1"/>
</dbReference>
<evidence type="ECO:0000256" key="2">
    <source>
        <dbReference type="ARBA" id="ARBA00006626"/>
    </source>
</evidence>
<sequence>MTSYFVIVGHQDNPIFELDLSRTQDSGGANESRRHLNQFVAHASLDLVDEAKWQSGALYLKTVDRFNELIVTAFVTASQMRFLLVHDSSVRGQESIRAFFNDVYELFIKAILNPFYVPNTYIVSNNFKKKVQIVAKKHGVAL</sequence>
<dbReference type="OMA" id="FFQELHE"/>
<evidence type="ECO:0000256" key="3">
    <source>
        <dbReference type="ARBA" id="ARBA00022892"/>
    </source>
</evidence>
<dbReference type="CDD" id="cd14825">
    <property type="entry name" value="TRAPPC2_sedlin"/>
    <property type="match status" value="1"/>
</dbReference>
<organism evidence="4">
    <name type="scientific">Amphimedon queenslandica</name>
    <name type="common">Sponge</name>
    <dbReference type="NCBI Taxonomy" id="400682"/>
    <lineage>
        <taxon>Eukaryota</taxon>
        <taxon>Metazoa</taxon>
        <taxon>Porifera</taxon>
        <taxon>Demospongiae</taxon>
        <taxon>Heteroscleromorpha</taxon>
        <taxon>Haplosclerida</taxon>
        <taxon>Niphatidae</taxon>
        <taxon>Amphimedon</taxon>
    </lineage>
</organism>
<dbReference type="EnsemblMetazoa" id="XM_003382439.3">
    <property type="protein sequence ID" value="XP_003382487.1"/>
    <property type="gene ID" value="LOC100640821"/>
</dbReference>
<protein>
    <recommendedName>
        <fullName evidence="6">Trafficking protein particle complex subunit</fullName>
    </recommendedName>
</protein>
<reference evidence="5" key="1">
    <citation type="journal article" date="2010" name="Nature">
        <title>The Amphimedon queenslandica genome and the evolution of animal complexity.</title>
        <authorList>
            <person name="Srivastava M."/>
            <person name="Simakov O."/>
            <person name="Chapman J."/>
            <person name="Fahey B."/>
            <person name="Gauthier M.E."/>
            <person name="Mitros T."/>
            <person name="Richards G.S."/>
            <person name="Conaco C."/>
            <person name="Dacre M."/>
            <person name="Hellsten U."/>
            <person name="Larroux C."/>
            <person name="Putnam N.H."/>
            <person name="Stanke M."/>
            <person name="Adamska M."/>
            <person name="Darling A."/>
            <person name="Degnan S.M."/>
            <person name="Oakley T.H."/>
            <person name="Plachetzki D.C."/>
            <person name="Zhai Y."/>
            <person name="Adamski M."/>
            <person name="Calcino A."/>
            <person name="Cummins S.F."/>
            <person name="Goodstein D.M."/>
            <person name="Harris C."/>
            <person name="Jackson D.J."/>
            <person name="Leys S.P."/>
            <person name="Shu S."/>
            <person name="Woodcroft B.J."/>
            <person name="Vervoort M."/>
            <person name="Kosik K.S."/>
            <person name="Manning G."/>
            <person name="Degnan B.M."/>
            <person name="Rokhsar D.S."/>
        </authorList>
    </citation>
    <scope>NUCLEOTIDE SEQUENCE [LARGE SCALE GENOMIC DNA]</scope>
</reference>
<evidence type="ECO:0000313" key="4">
    <source>
        <dbReference type="EnsemblMetazoa" id="Aqu2.1.43962_001"/>
    </source>
</evidence>
<dbReference type="Proteomes" id="UP000007879">
    <property type="component" value="Unassembled WGS sequence"/>
</dbReference>
<dbReference type="PANTHER" id="PTHR12403">
    <property type="entry name" value="TRAFFICKING PROTEIN PARTICLE COMPLEX SUBUNIT 2"/>
    <property type="match status" value="1"/>
</dbReference>
<gene>
    <name evidence="4" type="primary">100640821</name>
</gene>
<comment type="subcellular location">
    <subcellularLocation>
        <location evidence="1">Cytoplasm</location>
        <location evidence="1">Perinuclear region</location>
    </subcellularLocation>
</comment>
<keyword evidence="3" id="KW-0931">ER-Golgi transport</keyword>
<dbReference type="AlphaFoldDB" id="A0A1X7VV22"/>
<dbReference type="FunCoup" id="A0A1X7VV22">
    <property type="interactions" value="331"/>
</dbReference>
<accession>A0A1X7VV22</accession>
<dbReference type="InterPro" id="IPR006722">
    <property type="entry name" value="Sedlin"/>
</dbReference>
<dbReference type="GO" id="GO:0048471">
    <property type="term" value="C:perinuclear region of cytoplasm"/>
    <property type="evidence" value="ECO:0007669"/>
    <property type="project" value="UniProtKB-SubCell"/>
</dbReference>
<dbReference type="STRING" id="400682.A0A1X7VV22"/>
<dbReference type="Gene3D" id="3.30.450.70">
    <property type="match status" value="1"/>
</dbReference>
<dbReference type="eggNOG" id="KOG3487">
    <property type="taxonomic scope" value="Eukaryota"/>
</dbReference>
<keyword evidence="3" id="KW-0813">Transport</keyword>
<dbReference type="KEGG" id="aqu:100640821"/>
<proteinExistence type="inferred from homology"/>
<dbReference type="SUPFAM" id="SSF64356">
    <property type="entry name" value="SNARE-like"/>
    <property type="match status" value="1"/>
</dbReference>
<dbReference type="GO" id="GO:0006888">
    <property type="term" value="P:endoplasmic reticulum to Golgi vesicle-mediated transport"/>
    <property type="evidence" value="ECO:0007669"/>
    <property type="project" value="InterPro"/>
</dbReference>
<comment type="similarity">
    <text evidence="2">Belongs to the TRAPP small subunits family. Sedlin subfamily.</text>
</comment>
<dbReference type="InterPro" id="IPR011012">
    <property type="entry name" value="Longin-like_dom_sf"/>
</dbReference>
<dbReference type="EnsemblMetazoa" id="Aqu2.1.43962_001">
    <property type="protein sequence ID" value="Aqu2.1.43962_001"/>
    <property type="gene ID" value="Aqu2.1.43962"/>
</dbReference>
<keyword evidence="5" id="KW-1185">Reference proteome</keyword>